<feature type="transmembrane region" description="Helical" evidence="1">
    <location>
        <begin position="314"/>
        <end position="332"/>
    </location>
</feature>
<protein>
    <recommendedName>
        <fullName evidence="4">EpsG family protein</fullName>
    </recommendedName>
</protein>
<feature type="transmembrane region" description="Helical" evidence="1">
    <location>
        <begin position="192"/>
        <end position="216"/>
    </location>
</feature>
<feature type="transmembrane region" description="Helical" evidence="1">
    <location>
        <begin position="338"/>
        <end position="356"/>
    </location>
</feature>
<feature type="transmembrane region" description="Helical" evidence="1">
    <location>
        <begin position="400"/>
        <end position="416"/>
    </location>
</feature>
<organism evidence="2 3">
    <name type="scientific">Flavobacterium pallidum</name>
    <dbReference type="NCBI Taxonomy" id="2172098"/>
    <lineage>
        <taxon>Bacteria</taxon>
        <taxon>Pseudomonadati</taxon>
        <taxon>Bacteroidota</taxon>
        <taxon>Flavobacteriia</taxon>
        <taxon>Flavobacteriales</taxon>
        <taxon>Flavobacteriaceae</taxon>
        <taxon>Flavobacterium</taxon>
    </lineage>
</organism>
<keyword evidence="3" id="KW-1185">Reference proteome</keyword>
<feature type="transmembrane region" description="Helical" evidence="1">
    <location>
        <begin position="117"/>
        <end position="138"/>
    </location>
</feature>
<evidence type="ECO:0000313" key="3">
    <source>
        <dbReference type="Proteomes" id="UP000244937"/>
    </source>
</evidence>
<feature type="transmembrane region" description="Helical" evidence="1">
    <location>
        <begin position="14"/>
        <end position="32"/>
    </location>
</feature>
<sequence length="417" mass="49400">MQQTTENTQKDDSLWMLILFLINPFFSLVFSIKNYLSRYSRNIVMLFCGFYGLTFYPVRESMDSFRHREDFVEWASQTDITFDQFASRLYSEDVKYVDVFMPLLKFVVSRFTDDVGIFYAILGLLFGYYLSRNIWLLVDHCKDKLTRNLGIVLFTVAFVIGPWEINSFRFWIGAQMFMFYGYNYLVLKKKRHLIGLIATPFIHFGFFFTLVVFAVYKLAGNRLHIYFMIFLASLVINSFPVVNIQSYIPETSLDALNKKTTSYTSDDYIEGRAEVASELNWYVAFKVKPLNFTTFLLIAFLYFRKRKELLESKYLSLLCFSLLLMSLSYAIMGEVPTFFRYFRTSLLMFYAFLFLFMVNGDEQWYKKFYPLQVFATVFYIIVEIRIWFDTATVDTFISNPIVAFISQTYICVINFIK</sequence>
<dbReference type="EMBL" id="CP029187">
    <property type="protein sequence ID" value="AWI24450.1"/>
    <property type="molecule type" value="Genomic_DNA"/>
</dbReference>
<dbReference type="KEGG" id="fpal:HYN49_00280"/>
<gene>
    <name evidence="2" type="ORF">HYN49_00280</name>
</gene>
<feature type="transmembrane region" description="Helical" evidence="1">
    <location>
        <begin position="39"/>
        <end position="58"/>
    </location>
</feature>
<keyword evidence="1" id="KW-1133">Transmembrane helix</keyword>
<feature type="transmembrane region" description="Helical" evidence="1">
    <location>
        <begin position="223"/>
        <end position="242"/>
    </location>
</feature>
<evidence type="ECO:0008006" key="4">
    <source>
        <dbReference type="Google" id="ProtNLM"/>
    </source>
</evidence>
<dbReference type="OrthoDB" id="784431at2"/>
<keyword evidence="1" id="KW-0812">Transmembrane</keyword>
<feature type="transmembrane region" description="Helical" evidence="1">
    <location>
        <begin position="150"/>
        <end position="172"/>
    </location>
</feature>
<evidence type="ECO:0000313" key="2">
    <source>
        <dbReference type="EMBL" id="AWI24450.1"/>
    </source>
</evidence>
<feature type="transmembrane region" description="Helical" evidence="1">
    <location>
        <begin position="368"/>
        <end position="388"/>
    </location>
</feature>
<reference evidence="2 3" key="1">
    <citation type="submission" date="2018-05" db="EMBL/GenBank/DDBJ databases">
        <title>Genome sequencing of Flavobacterium sp. HYN0049.</title>
        <authorList>
            <person name="Yi H."/>
            <person name="Baek C."/>
        </authorList>
    </citation>
    <scope>NUCLEOTIDE SEQUENCE [LARGE SCALE GENOMIC DNA]</scope>
    <source>
        <strain evidence="2 3">HYN0049</strain>
    </source>
</reference>
<accession>A0A2S1SDI1</accession>
<dbReference type="Proteomes" id="UP000244937">
    <property type="component" value="Chromosome"/>
</dbReference>
<name>A0A2S1SDI1_9FLAO</name>
<proteinExistence type="predicted"/>
<dbReference type="AlphaFoldDB" id="A0A2S1SDI1"/>
<feature type="transmembrane region" description="Helical" evidence="1">
    <location>
        <begin position="281"/>
        <end position="302"/>
    </location>
</feature>
<keyword evidence="1" id="KW-0472">Membrane</keyword>
<dbReference type="RefSeq" id="WP_108902259.1">
    <property type="nucleotide sequence ID" value="NZ_CP029187.1"/>
</dbReference>
<evidence type="ECO:0000256" key="1">
    <source>
        <dbReference type="SAM" id="Phobius"/>
    </source>
</evidence>